<dbReference type="PROSITE" id="PS52050">
    <property type="entry name" value="WYL"/>
    <property type="match status" value="1"/>
</dbReference>
<evidence type="ECO:0000313" key="2">
    <source>
        <dbReference type="Proteomes" id="UP000384372"/>
    </source>
</evidence>
<keyword evidence="2" id="KW-1185">Reference proteome</keyword>
<dbReference type="PANTHER" id="PTHR34580">
    <property type="match status" value="1"/>
</dbReference>
<comment type="caution">
    <text evidence="1">The sequence shown here is derived from an EMBL/GenBank/DDBJ whole genome shotgun (WGS) entry which is preliminary data.</text>
</comment>
<dbReference type="Proteomes" id="UP000384372">
    <property type="component" value="Unassembled WGS sequence"/>
</dbReference>
<reference evidence="1 2" key="1">
    <citation type="submission" date="2019-09" db="EMBL/GenBank/DDBJ databases">
        <title>Distinct polysaccharide growth profiles of human intestinal Prevotella copri isolates.</title>
        <authorList>
            <person name="Fehlner-Peach H."/>
            <person name="Magnabosco C."/>
            <person name="Raghavan V."/>
            <person name="Scher J.U."/>
            <person name="Tett A."/>
            <person name="Cox L.M."/>
            <person name="Gottsegen C."/>
            <person name="Watters A."/>
            <person name="Wiltshire- Gordon J.D."/>
            <person name="Segata N."/>
            <person name="Bonneau R."/>
            <person name="Littman D.R."/>
        </authorList>
    </citation>
    <scope>NUCLEOTIDE SEQUENCE [LARGE SCALE GENOMIC DNA]</scope>
    <source>
        <strain evidence="2">iAQ1173</strain>
    </source>
</reference>
<evidence type="ECO:0000313" key="1">
    <source>
        <dbReference type="EMBL" id="MQP11456.1"/>
    </source>
</evidence>
<gene>
    <name evidence="1" type="ORF">F7D20_05625</name>
</gene>
<dbReference type="InterPro" id="IPR051534">
    <property type="entry name" value="CBASS_pafABC_assoc_protein"/>
</dbReference>
<sequence length="311" mass="36863">MRHDKLEKEMNLMLLLTENHRYDVDTLCERAGISRRMLYYYLESFRDWGFKVEKNGRIYSLDRESPFFKHLFETINFTEEEALTMLSILNKVEDNNAIVERLRRKLDRFYDLNILANPQLREQAAHHVGVLYDAIKRHRLVKIEGYSSPHSKSCTDRVVEPFLMMNNNNDVRSYELSSKMNKTFKVSRMGNVVLLDLEWGNEAKHRQMFTDLFMFSGDERLPVRLKLDRLAYSLMIEEYPKSAEFIVELPDETDNNEGNAPKYWLLSMDVASYLGIARFVLGLYSHIEIIDSPGFQDFINEEIRKMYHRSL</sequence>
<organism evidence="1 2">
    <name type="scientific">Segatella copri</name>
    <dbReference type="NCBI Taxonomy" id="165179"/>
    <lineage>
        <taxon>Bacteria</taxon>
        <taxon>Pseudomonadati</taxon>
        <taxon>Bacteroidota</taxon>
        <taxon>Bacteroidia</taxon>
        <taxon>Bacteroidales</taxon>
        <taxon>Prevotellaceae</taxon>
        <taxon>Segatella</taxon>
    </lineage>
</organism>
<dbReference type="PANTHER" id="PTHR34580:SF9">
    <property type="entry name" value="SLL5097 PROTEIN"/>
    <property type="match status" value="1"/>
</dbReference>
<proteinExistence type="predicted"/>
<dbReference type="EMBL" id="VZAD01000048">
    <property type="protein sequence ID" value="MQP11456.1"/>
    <property type="molecule type" value="Genomic_DNA"/>
</dbReference>
<dbReference type="OrthoDB" id="1315521at2"/>
<accession>A0A6A7WAR5</accession>
<protein>
    <submittedName>
        <fullName evidence="1">WYL domain-containing protein</fullName>
    </submittedName>
</protein>
<name>A0A6A7WAR5_9BACT</name>
<dbReference type="AlphaFoldDB" id="A0A6A7WAR5"/>